<dbReference type="Pfam" id="PF02784">
    <property type="entry name" value="Orn_Arg_deC_N"/>
    <property type="match status" value="1"/>
</dbReference>
<reference evidence="7 8" key="1">
    <citation type="submission" date="2014-06" db="EMBL/GenBank/DDBJ databases">
        <title>Draft genome sequence of Bacillus manliponensis JCM 15802 (MCCC 1A00708).</title>
        <authorList>
            <person name="Lai Q."/>
            <person name="Liu Y."/>
            <person name="Shao Z."/>
        </authorList>
    </citation>
    <scope>NUCLEOTIDE SEQUENCE [LARGE SCALE GENOMIC DNA]</scope>
    <source>
        <strain evidence="7 8">JCM 15802</strain>
    </source>
</reference>
<comment type="caution">
    <text evidence="7">The sequence shown here is derived from an EMBL/GenBank/DDBJ whole genome shotgun (WGS) entry which is preliminary data.</text>
</comment>
<evidence type="ECO:0000256" key="3">
    <source>
        <dbReference type="ARBA" id="ARBA00022898"/>
    </source>
</evidence>
<dbReference type="GO" id="GO:0008836">
    <property type="term" value="F:diaminopimelate decarboxylase activity"/>
    <property type="evidence" value="ECO:0007669"/>
    <property type="project" value="TreeGrafter"/>
</dbReference>
<dbReference type="Proteomes" id="UP000027822">
    <property type="component" value="Unassembled WGS sequence"/>
</dbReference>
<keyword evidence="8" id="KW-1185">Reference proteome</keyword>
<dbReference type="PRINTS" id="PR01179">
    <property type="entry name" value="ODADCRBXLASE"/>
</dbReference>
<dbReference type="GO" id="GO:0009089">
    <property type="term" value="P:lysine biosynthetic process via diaminopimelate"/>
    <property type="evidence" value="ECO:0007669"/>
    <property type="project" value="TreeGrafter"/>
</dbReference>
<dbReference type="Gene3D" id="3.20.20.10">
    <property type="entry name" value="Alanine racemase"/>
    <property type="match status" value="1"/>
</dbReference>
<dbReference type="PANTHER" id="PTHR43727">
    <property type="entry name" value="DIAMINOPIMELATE DECARBOXYLASE"/>
    <property type="match status" value="1"/>
</dbReference>
<feature type="modified residue" description="N6-(pyridoxal phosphate)lysine" evidence="5">
    <location>
        <position position="48"/>
    </location>
</feature>
<dbReference type="EMBL" id="JOTN01000013">
    <property type="protein sequence ID" value="KEK18550.1"/>
    <property type="molecule type" value="Genomic_DNA"/>
</dbReference>
<dbReference type="AlphaFoldDB" id="A0A073JW82"/>
<dbReference type="InterPro" id="IPR022644">
    <property type="entry name" value="De-COase2_N"/>
</dbReference>
<evidence type="ECO:0000259" key="6">
    <source>
        <dbReference type="Pfam" id="PF02784"/>
    </source>
</evidence>
<evidence type="ECO:0000256" key="2">
    <source>
        <dbReference type="ARBA" id="ARBA00022793"/>
    </source>
</evidence>
<comment type="cofactor">
    <cofactor evidence="1 5">
        <name>pyridoxal 5'-phosphate</name>
        <dbReference type="ChEBI" id="CHEBI:597326"/>
    </cofactor>
</comment>
<dbReference type="STRING" id="574376.BAMA_04590"/>
<keyword evidence="2" id="KW-0210">Decarboxylase</keyword>
<dbReference type="eggNOG" id="COG0019">
    <property type="taxonomic scope" value="Bacteria"/>
</dbReference>
<dbReference type="SUPFAM" id="SSF50621">
    <property type="entry name" value="Alanine racemase C-terminal domain-like"/>
    <property type="match status" value="1"/>
</dbReference>
<evidence type="ECO:0000313" key="8">
    <source>
        <dbReference type="Proteomes" id="UP000027822"/>
    </source>
</evidence>
<dbReference type="InterPro" id="IPR000183">
    <property type="entry name" value="Orn/DAP/Arg_de-COase"/>
</dbReference>
<dbReference type="PRINTS" id="PR01182">
    <property type="entry name" value="ORNDCRBXLASE"/>
</dbReference>
<feature type="active site" description="Proton donor" evidence="5">
    <location>
        <position position="342"/>
    </location>
</feature>
<keyword evidence="4" id="KW-0456">Lyase</keyword>
<sequence length="422" mass="47325">MKIGNIECDDLVEKVGTPAYIYDADIIKNQVERLNSLHKDVQLFYSLKANPNPSIVKFIYSLGANLEICSLKELEIVEKINASPERVLYLGPGKTEKEIRRVLEYGVKYFIIESLQEMKKINEIGEEKGREIKVGVRLNPSVSAKGSKLTMGGKPRQFGIDEEQLSEIFALETSLKNVKIVGIHVYNGTRILASDVFIENTSHVLNLAKKVIKEYQVDLEFVDIGGGMGIPYFPNESTLDLEDISKKLSELIPIFHKEVGAKIPIFLESGRYVVGESGVYVTEVLYKKISKNFEFLTVDGGTHHHMAAGGMGNALKKNFPIKVLNKYDEEPEIEYYISGPLCTPNDLIAKKIKLPQTQTGDLIGILNAGAYGLTASPVLFLSHYLPVEVLVQQDNYMVIRENTEYDSPDIREFQEVEEVLNT</sequence>
<proteinExistence type="predicted"/>
<dbReference type="InterPro" id="IPR002433">
    <property type="entry name" value="Orn_de-COase"/>
</dbReference>
<dbReference type="FunFam" id="3.20.20.10:FF:000003">
    <property type="entry name" value="Diaminopimelate decarboxylase"/>
    <property type="match status" value="1"/>
</dbReference>
<evidence type="ECO:0000256" key="5">
    <source>
        <dbReference type="PIRSR" id="PIRSR600183-50"/>
    </source>
</evidence>
<evidence type="ECO:0000256" key="4">
    <source>
        <dbReference type="ARBA" id="ARBA00023239"/>
    </source>
</evidence>
<dbReference type="SUPFAM" id="SSF51419">
    <property type="entry name" value="PLP-binding barrel"/>
    <property type="match status" value="1"/>
</dbReference>
<dbReference type="PANTHER" id="PTHR43727:SF2">
    <property type="entry name" value="GROUP IV DECARBOXYLASE"/>
    <property type="match status" value="1"/>
</dbReference>
<dbReference type="Gene3D" id="2.40.37.10">
    <property type="entry name" value="Lyase, Ornithine Decarboxylase, Chain A, domain 1"/>
    <property type="match status" value="1"/>
</dbReference>
<organism evidence="7 8">
    <name type="scientific">Bacillus manliponensis</name>
    <dbReference type="NCBI Taxonomy" id="574376"/>
    <lineage>
        <taxon>Bacteria</taxon>
        <taxon>Bacillati</taxon>
        <taxon>Bacillota</taxon>
        <taxon>Bacilli</taxon>
        <taxon>Bacillales</taxon>
        <taxon>Bacillaceae</taxon>
        <taxon>Bacillus</taxon>
        <taxon>Bacillus cereus group</taxon>
    </lineage>
</organism>
<accession>A0A073JW82</accession>
<dbReference type="InterPro" id="IPR029066">
    <property type="entry name" value="PLP-binding_barrel"/>
</dbReference>
<dbReference type="GO" id="GO:0006596">
    <property type="term" value="P:polyamine biosynthetic process"/>
    <property type="evidence" value="ECO:0007669"/>
    <property type="project" value="InterPro"/>
</dbReference>
<feature type="domain" description="Orn/DAP/Arg decarboxylase 2 N-terminal" evidence="6">
    <location>
        <begin position="27"/>
        <end position="274"/>
    </location>
</feature>
<dbReference type="InterPro" id="IPR009006">
    <property type="entry name" value="Ala_racemase/Decarboxylase_C"/>
</dbReference>
<name>A0A073JW82_9BACI</name>
<gene>
    <name evidence="7" type="ORF">BAMA_04590</name>
</gene>
<protein>
    <recommendedName>
        <fullName evidence="6">Orn/DAP/Arg decarboxylase 2 N-terminal domain-containing protein</fullName>
    </recommendedName>
</protein>
<keyword evidence="3 5" id="KW-0663">Pyridoxal phosphate</keyword>
<evidence type="ECO:0000313" key="7">
    <source>
        <dbReference type="EMBL" id="KEK18550.1"/>
    </source>
</evidence>
<evidence type="ECO:0000256" key="1">
    <source>
        <dbReference type="ARBA" id="ARBA00001933"/>
    </source>
</evidence>